<feature type="signal peptide" evidence="20">
    <location>
        <begin position="1"/>
        <end position="18"/>
    </location>
</feature>
<keyword evidence="15" id="KW-0325">Glycoprotein</keyword>
<organism evidence="24 25">
    <name type="scientific">Mucuna pruriens</name>
    <name type="common">Velvet bean</name>
    <name type="synonym">Dolichos pruriens</name>
    <dbReference type="NCBI Taxonomy" id="157652"/>
    <lineage>
        <taxon>Eukaryota</taxon>
        <taxon>Viridiplantae</taxon>
        <taxon>Streptophyta</taxon>
        <taxon>Embryophyta</taxon>
        <taxon>Tracheophyta</taxon>
        <taxon>Spermatophyta</taxon>
        <taxon>Magnoliopsida</taxon>
        <taxon>eudicotyledons</taxon>
        <taxon>Gunneridae</taxon>
        <taxon>Pentapetalae</taxon>
        <taxon>rosids</taxon>
        <taxon>fabids</taxon>
        <taxon>Fabales</taxon>
        <taxon>Fabaceae</taxon>
        <taxon>Papilionoideae</taxon>
        <taxon>50 kb inversion clade</taxon>
        <taxon>NPAAA clade</taxon>
        <taxon>indigoferoid/millettioid clade</taxon>
        <taxon>Phaseoleae</taxon>
        <taxon>Mucuna</taxon>
    </lineage>
</organism>
<dbReference type="SUPFAM" id="SSF56112">
    <property type="entry name" value="Protein kinase-like (PK-like)"/>
    <property type="match status" value="1"/>
</dbReference>
<dbReference type="PROSITE" id="PS50011">
    <property type="entry name" value="PROTEIN_KINASE_DOM"/>
    <property type="match status" value="1"/>
</dbReference>
<feature type="non-terminal residue" evidence="24">
    <location>
        <position position="1"/>
    </location>
</feature>
<dbReference type="SMART" id="SM00220">
    <property type="entry name" value="S_TKc"/>
    <property type="match status" value="1"/>
</dbReference>
<dbReference type="Pfam" id="PF01453">
    <property type="entry name" value="B_lectin"/>
    <property type="match status" value="1"/>
</dbReference>
<dbReference type="SMART" id="SM00108">
    <property type="entry name" value="B_lectin"/>
    <property type="match status" value="1"/>
</dbReference>
<dbReference type="PROSITE" id="PS00107">
    <property type="entry name" value="PROTEIN_KINASE_ATP"/>
    <property type="match status" value="1"/>
</dbReference>
<evidence type="ECO:0000256" key="18">
    <source>
        <dbReference type="PROSITE-ProRule" id="PRU10141"/>
    </source>
</evidence>
<evidence type="ECO:0000256" key="8">
    <source>
        <dbReference type="ARBA" id="ARBA00022741"/>
    </source>
</evidence>
<dbReference type="Gene3D" id="2.90.10.10">
    <property type="entry name" value="Bulb-type lectin domain"/>
    <property type="match status" value="1"/>
</dbReference>
<dbReference type="GO" id="GO:0004674">
    <property type="term" value="F:protein serine/threonine kinase activity"/>
    <property type="evidence" value="ECO:0007669"/>
    <property type="project" value="UniProtKB-KW"/>
</dbReference>
<dbReference type="FunFam" id="1.10.510.10:FF:000384">
    <property type="entry name" value="G-type lectin S-receptor-like serine/threonine-protein kinase"/>
    <property type="match status" value="1"/>
</dbReference>
<evidence type="ECO:0000256" key="7">
    <source>
        <dbReference type="ARBA" id="ARBA00022729"/>
    </source>
</evidence>
<dbReference type="EC" id="2.7.11.1" evidence="2"/>
<dbReference type="InterPro" id="IPR011009">
    <property type="entry name" value="Kinase-like_dom_sf"/>
</dbReference>
<gene>
    <name evidence="24" type="primary">PK1</name>
    <name evidence="24" type="ORF">CR513_28274</name>
</gene>
<evidence type="ECO:0000256" key="9">
    <source>
        <dbReference type="ARBA" id="ARBA00022777"/>
    </source>
</evidence>
<keyword evidence="4" id="KW-0245">EGF-like domain</keyword>
<dbReference type="CDD" id="cd14066">
    <property type="entry name" value="STKc_IRAK"/>
    <property type="match status" value="1"/>
</dbReference>
<keyword evidence="10 18" id="KW-0067">ATP-binding</keyword>
<comment type="subcellular location">
    <subcellularLocation>
        <location evidence="1">Membrane</location>
        <topology evidence="1">Single-pass type I membrane protein</topology>
    </subcellularLocation>
</comment>
<keyword evidence="12 19" id="KW-0472">Membrane</keyword>
<dbReference type="SUPFAM" id="SSF51110">
    <property type="entry name" value="alpha-D-mannose-specific plant lectins"/>
    <property type="match status" value="1"/>
</dbReference>
<keyword evidence="14 24" id="KW-0675">Receptor</keyword>
<dbReference type="FunFam" id="2.90.10.10:FF:000017">
    <property type="entry name" value="Putative receptor protein kinase ZmPK1"/>
    <property type="match status" value="1"/>
</dbReference>
<evidence type="ECO:0000256" key="4">
    <source>
        <dbReference type="ARBA" id="ARBA00022536"/>
    </source>
</evidence>
<dbReference type="Pfam" id="PF00954">
    <property type="entry name" value="S_locus_glycop"/>
    <property type="match status" value="1"/>
</dbReference>
<comment type="caution">
    <text evidence="24">The sequence shown here is derived from an EMBL/GenBank/DDBJ whole genome shotgun (WGS) entry which is preliminary data.</text>
</comment>
<evidence type="ECO:0000256" key="5">
    <source>
        <dbReference type="ARBA" id="ARBA00022679"/>
    </source>
</evidence>
<dbReference type="PROSITE" id="PS50948">
    <property type="entry name" value="PAN"/>
    <property type="match status" value="1"/>
</dbReference>
<dbReference type="EMBL" id="QJKJ01005530">
    <property type="protein sequence ID" value="RDX89930.1"/>
    <property type="molecule type" value="Genomic_DNA"/>
</dbReference>
<dbReference type="PROSITE" id="PS00108">
    <property type="entry name" value="PROTEIN_KINASE_ST"/>
    <property type="match status" value="1"/>
</dbReference>
<dbReference type="Gene3D" id="3.30.200.20">
    <property type="entry name" value="Phosphorylase Kinase, domain 1"/>
    <property type="match status" value="1"/>
</dbReference>
<accession>A0A371GHE4</accession>
<sequence length="800" mass="90851">MWSLILLSLVMYPQLSSSSVDTMHRGSSLSVENPKDVMLSPNGIFSAGFYAVGQNAYSFAVWFSEPYAHTQNATVVWMANRDQPVNAKGSKLSLHNSGNLVLTDADQSHVWSTDTVSLSSSVLLFLDNTGNLVLRETEAGGVVLWQSFDFPTDTLLPQQVFTRHTKLVSSRSDTNKSSSFYTLFFDNDNILRLLYDGPEVSGLYWPDPWLSTWNARRSTYNNSRVAVMDTLGNFSSSDDLTFMTSDYGTVIQRRFILDHDGNLRVYSRRYGGEKWSITWQAKNRPCRIHGVCGPNSLCSYHQNSSVECSCLPGYKWQNDRDWSYGCQPEFSTSCNKNESRFLFISNVELFGYDYGIMTNYTLHQCQELCLQLCNCKGIQYMYVFGSGTYTCYPKLQLRNAYRTPYFSADLYLKLPANSSYYYEGSAYDHSIDCSSSTSTTIELERAYDMGHESRYVKFLFWFVGGVGGLEFLCIFLIWLFLVRTRGQRYSGVEGRVYNLAMTGFRKFSYSELKQATKGFSEEIGRGAGGVVYKGVLLDQRVAAVKRLKDANQGEEEFLAEVSSIGRLNHMNLIEMWGYCAEGKHRLLVYEYMEHGSLAQNIESNALDWTKRFDIALGTARGLAYIHEECLDWILHCDVKPQNILLDSNYQPKVADFGLSKLRNRNNTSTYSSFSRIRGTRGYMAPEWVFNLPITSKVDVYSYGIVVLEMLTGKSATKDVDNGEARQHLNLVAWLKEKQKNGCGWVSEILDPTVEGGYEEGKMEALGRVALQCVEEEKDKRPTMSQVVEMLQKSSRQNDNQ</sequence>
<evidence type="ECO:0000256" key="10">
    <source>
        <dbReference type="ARBA" id="ARBA00022840"/>
    </source>
</evidence>
<feature type="domain" description="Bulb-type lectin" evidence="22">
    <location>
        <begin position="14"/>
        <end position="147"/>
    </location>
</feature>
<evidence type="ECO:0000256" key="20">
    <source>
        <dbReference type="SAM" id="SignalP"/>
    </source>
</evidence>
<evidence type="ECO:0000256" key="16">
    <source>
        <dbReference type="ARBA" id="ARBA00047899"/>
    </source>
</evidence>
<dbReference type="AlphaFoldDB" id="A0A371GHE4"/>
<dbReference type="PROSITE" id="PS50927">
    <property type="entry name" value="BULB_LECTIN"/>
    <property type="match status" value="1"/>
</dbReference>
<evidence type="ECO:0000256" key="14">
    <source>
        <dbReference type="ARBA" id="ARBA00023170"/>
    </source>
</evidence>
<dbReference type="InterPro" id="IPR008271">
    <property type="entry name" value="Ser/Thr_kinase_AS"/>
</dbReference>
<keyword evidence="7 20" id="KW-0732">Signal</keyword>
<name>A0A371GHE4_MUCPR</name>
<dbReference type="Proteomes" id="UP000257109">
    <property type="component" value="Unassembled WGS sequence"/>
</dbReference>
<evidence type="ECO:0000256" key="13">
    <source>
        <dbReference type="ARBA" id="ARBA00023157"/>
    </source>
</evidence>
<dbReference type="InterPro" id="IPR024171">
    <property type="entry name" value="SRK-like_kinase"/>
</dbReference>
<dbReference type="CDD" id="cd00028">
    <property type="entry name" value="B_lectin"/>
    <property type="match status" value="1"/>
</dbReference>
<feature type="transmembrane region" description="Helical" evidence="19">
    <location>
        <begin position="458"/>
        <end position="481"/>
    </location>
</feature>
<feature type="binding site" evidence="18">
    <location>
        <position position="545"/>
    </location>
    <ligand>
        <name>ATP</name>
        <dbReference type="ChEBI" id="CHEBI:30616"/>
    </ligand>
</feature>
<dbReference type="InterPro" id="IPR036426">
    <property type="entry name" value="Bulb-type_lectin_dom_sf"/>
</dbReference>
<dbReference type="InterPro" id="IPR000719">
    <property type="entry name" value="Prot_kinase_dom"/>
</dbReference>
<dbReference type="PANTHER" id="PTHR47974:SF3">
    <property type="entry name" value="RECEPTOR-LIKE SERINE_THREONINE-PROTEIN KINASE"/>
    <property type="match status" value="1"/>
</dbReference>
<keyword evidence="3" id="KW-0723">Serine/threonine-protein kinase</keyword>
<dbReference type="InterPro" id="IPR001480">
    <property type="entry name" value="Bulb-type_lectin_dom"/>
</dbReference>
<evidence type="ECO:0000256" key="2">
    <source>
        <dbReference type="ARBA" id="ARBA00012513"/>
    </source>
</evidence>
<keyword evidence="5" id="KW-0808">Transferase</keyword>
<evidence type="ECO:0000256" key="17">
    <source>
        <dbReference type="ARBA" id="ARBA00048679"/>
    </source>
</evidence>
<keyword evidence="11 19" id="KW-1133">Transmembrane helix</keyword>
<evidence type="ECO:0000256" key="3">
    <source>
        <dbReference type="ARBA" id="ARBA00022527"/>
    </source>
</evidence>
<dbReference type="OrthoDB" id="619632at2759"/>
<protein>
    <recommendedName>
        <fullName evidence="2">non-specific serine/threonine protein kinase</fullName>
        <ecNumber evidence="2">2.7.11.1</ecNumber>
    </recommendedName>
</protein>
<evidence type="ECO:0000256" key="12">
    <source>
        <dbReference type="ARBA" id="ARBA00023136"/>
    </source>
</evidence>
<evidence type="ECO:0000259" key="21">
    <source>
        <dbReference type="PROSITE" id="PS50011"/>
    </source>
</evidence>
<proteinExistence type="predicted"/>
<comment type="catalytic activity">
    <reaction evidence="17">
        <text>L-seryl-[protein] + ATP = O-phospho-L-seryl-[protein] + ADP + H(+)</text>
        <dbReference type="Rhea" id="RHEA:17989"/>
        <dbReference type="Rhea" id="RHEA-COMP:9863"/>
        <dbReference type="Rhea" id="RHEA-COMP:11604"/>
        <dbReference type="ChEBI" id="CHEBI:15378"/>
        <dbReference type="ChEBI" id="CHEBI:29999"/>
        <dbReference type="ChEBI" id="CHEBI:30616"/>
        <dbReference type="ChEBI" id="CHEBI:83421"/>
        <dbReference type="ChEBI" id="CHEBI:456216"/>
        <dbReference type="EC" id="2.7.11.1"/>
    </reaction>
</comment>
<comment type="catalytic activity">
    <reaction evidence="16">
        <text>L-threonyl-[protein] + ATP = O-phospho-L-threonyl-[protein] + ADP + H(+)</text>
        <dbReference type="Rhea" id="RHEA:46608"/>
        <dbReference type="Rhea" id="RHEA-COMP:11060"/>
        <dbReference type="Rhea" id="RHEA-COMP:11605"/>
        <dbReference type="ChEBI" id="CHEBI:15378"/>
        <dbReference type="ChEBI" id="CHEBI:30013"/>
        <dbReference type="ChEBI" id="CHEBI:30616"/>
        <dbReference type="ChEBI" id="CHEBI:61977"/>
        <dbReference type="ChEBI" id="CHEBI:456216"/>
        <dbReference type="EC" id="2.7.11.1"/>
    </reaction>
</comment>
<evidence type="ECO:0000259" key="23">
    <source>
        <dbReference type="PROSITE" id="PS50948"/>
    </source>
</evidence>
<dbReference type="InterPro" id="IPR003609">
    <property type="entry name" value="Pan_app"/>
</dbReference>
<keyword evidence="25" id="KW-1185">Reference proteome</keyword>
<keyword evidence="6 19" id="KW-0812">Transmembrane</keyword>
<evidence type="ECO:0000313" key="25">
    <source>
        <dbReference type="Proteomes" id="UP000257109"/>
    </source>
</evidence>
<evidence type="ECO:0000256" key="6">
    <source>
        <dbReference type="ARBA" id="ARBA00022692"/>
    </source>
</evidence>
<keyword evidence="8 18" id="KW-0547">Nucleotide-binding</keyword>
<dbReference type="Pfam" id="PF00069">
    <property type="entry name" value="Pkinase"/>
    <property type="match status" value="1"/>
</dbReference>
<feature type="domain" description="Protein kinase" evidence="21">
    <location>
        <begin position="517"/>
        <end position="800"/>
    </location>
</feature>
<evidence type="ECO:0000259" key="22">
    <source>
        <dbReference type="PROSITE" id="PS50927"/>
    </source>
</evidence>
<dbReference type="CDD" id="cd01098">
    <property type="entry name" value="PAN_AP_plant"/>
    <property type="match status" value="1"/>
</dbReference>
<evidence type="ECO:0000256" key="19">
    <source>
        <dbReference type="SAM" id="Phobius"/>
    </source>
</evidence>
<keyword evidence="9 24" id="KW-0418">Kinase</keyword>
<evidence type="ECO:0000256" key="15">
    <source>
        <dbReference type="ARBA" id="ARBA00023180"/>
    </source>
</evidence>
<keyword evidence="13" id="KW-1015">Disulfide bond</keyword>
<dbReference type="PIRSF" id="PIRSF000641">
    <property type="entry name" value="SRK"/>
    <property type="match status" value="1"/>
</dbReference>
<reference evidence="24" key="1">
    <citation type="submission" date="2018-05" db="EMBL/GenBank/DDBJ databases">
        <title>Draft genome of Mucuna pruriens seed.</title>
        <authorList>
            <person name="Nnadi N.E."/>
            <person name="Vos R."/>
            <person name="Hasami M.H."/>
            <person name="Devisetty U.K."/>
            <person name="Aguiy J.C."/>
        </authorList>
    </citation>
    <scope>NUCLEOTIDE SEQUENCE [LARGE SCALE GENOMIC DNA]</scope>
    <source>
        <strain evidence="24">JCA_2017</strain>
    </source>
</reference>
<dbReference type="Gene3D" id="1.10.510.10">
    <property type="entry name" value="Transferase(Phosphotransferase) domain 1"/>
    <property type="match status" value="1"/>
</dbReference>
<evidence type="ECO:0000313" key="24">
    <source>
        <dbReference type="EMBL" id="RDX89930.1"/>
    </source>
</evidence>
<dbReference type="GO" id="GO:0048544">
    <property type="term" value="P:recognition of pollen"/>
    <property type="evidence" value="ECO:0007669"/>
    <property type="project" value="InterPro"/>
</dbReference>
<dbReference type="GO" id="GO:0005524">
    <property type="term" value="F:ATP binding"/>
    <property type="evidence" value="ECO:0007669"/>
    <property type="project" value="UniProtKB-UniRule"/>
</dbReference>
<evidence type="ECO:0000256" key="11">
    <source>
        <dbReference type="ARBA" id="ARBA00022989"/>
    </source>
</evidence>
<dbReference type="InterPro" id="IPR000858">
    <property type="entry name" value="S_locus_glycoprot_dom"/>
</dbReference>
<feature type="domain" description="Apple" evidence="23">
    <location>
        <begin position="334"/>
        <end position="415"/>
    </location>
</feature>
<dbReference type="SMART" id="SM00473">
    <property type="entry name" value="PAN_AP"/>
    <property type="match status" value="1"/>
</dbReference>
<dbReference type="GO" id="GO:0016020">
    <property type="term" value="C:membrane"/>
    <property type="evidence" value="ECO:0007669"/>
    <property type="project" value="UniProtKB-SubCell"/>
</dbReference>
<dbReference type="PANTHER" id="PTHR47974">
    <property type="entry name" value="OS07G0415500 PROTEIN"/>
    <property type="match status" value="1"/>
</dbReference>
<dbReference type="FunFam" id="3.30.200.20:FF:000059">
    <property type="entry name" value="S-receptor-like serine/threonine-protein kinase"/>
    <property type="match status" value="1"/>
</dbReference>
<evidence type="ECO:0000256" key="1">
    <source>
        <dbReference type="ARBA" id="ARBA00004479"/>
    </source>
</evidence>
<feature type="chain" id="PRO_5016959903" description="non-specific serine/threonine protein kinase" evidence="20">
    <location>
        <begin position="19"/>
        <end position="800"/>
    </location>
</feature>
<dbReference type="InterPro" id="IPR017441">
    <property type="entry name" value="Protein_kinase_ATP_BS"/>
</dbReference>